<evidence type="ECO:0000256" key="1">
    <source>
        <dbReference type="SAM" id="SignalP"/>
    </source>
</evidence>
<feature type="domain" description="Outer membrane protein beta-barrel" evidence="2">
    <location>
        <begin position="18"/>
        <end position="174"/>
    </location>
</feature>
<organism evidence="3 4">
    <name type="scientific">Pedobacter quisquiliarum</name>
    <dbReference type="NCBI Taxonomy" id="1834438"/>
    <lineage>
        <taxon>Bacteria</taxon>
        <taxon>Pseudomonadati</taxon>
        <taxon>Bacteroidota</taxon>
        <taxon>Sphingobacteriia</taxon>
        <taxon>Sphingobacteriales</taxon>
        <taxon>Sphingobacteriaceae</taxon>
        <taxon>Pedobacter</taxon>
    </lineage>
</organism>
<dbReference type="RefSeq" id="WP_188624967.1">
    <property type="nucleotide sequence ID" value="NZ_BMIL01000001.1"/>
</dbReference>
<feature type="chain" id="PRO_5037874884" description="Outer membrane protein beta-barrel domain-containing protein" evidence="1">
    <location>
        <begin position="20"/>
        <end position="196"/>
    </location>
</feature>
<keyword evidence="1" id="KW-0732">Signal</keyword>
<gene>
    <name evidence="3" type="ORF">GCM10011387_02150</name>
</gene>
<comment type="caution">
    <text evidence="3">The sequence shown here is derived from an EMBL/GenBank/DDBJ whole genome shotgun (WGS) entry which is preliminary data.</text>
</comment>
<keyword evidence="4" id="KW-1185">Reference proteome</keyword>
<dbReference type="InterPro" id="IPR025665">
    <property type="entry name" value="Beta-barrel_OMP_2"/>
</dbReference>
<evidence type="ECO:0000313" key="4">
    <source>
        <dbReference type="Proteomes" id="UP000651668"/>
    </source>
</evidence>
<dbReference type="AlphaFoldDB" id="A0A916X7N1"/>
<evidence type="ECO:0000259" key="2">
    <source>
        <dbReference type="Pfam" id="PF13568"/>
    </source>
</evidence>
<evidence type="ECO:0000313" key="3">
    <source>
        <dbReference type="EMBL" id="GGC52223.1"/>
    </source>
</evidence>
<feature type="signal peptide" evidence="1">
    <location>
        <begin position="1"/>
        <end position="19"/>
    </location>
</feature>
<dbReference type="Proteomes" id="UP000651668">
    <property type="component" value="Unassembled WGS sequence"/>
</dbReference>
<sequence>MKKILLFAVLIGISSAAFSQVLPSVQVGLRGGANLSNFSTNNTFSSENTAGYFIGLYSRFGAGGIHAQPEIYVAGKNADLKSADGSETNEVRFTSIDVPVLLGTKIGAAGVGVRLQTGPVVSFVLDQSQSANQATSKIFKGNFKDQNFAWQFGLGLDIGKLGADLRYELGLTDVAKEGYQDSKLSLFTLGLSYRLF</sequence>
<protein>
    <recommendedName>
        <fullName evidence="2">Outer membrane protein beta-barrel domain-containing protein</fullName>
    </recommendedName>
</protein>
<proteinExistence type="predicted"/>
<reference evidence="3" key="2">
    <citation type="submission" date="2020-09" db="EMBL/GenBank/DDBJ databases">
        <authorList>
            <person name="Sun Q."/>
            <person name="Zhou Y."/>
        </authorList>
    </citation>
    <scope>NUCLEOTIDE SEQUENCE</scope>
    <source>
        <strain evidence="3">CGMCC 1.15343</strain>
    </source>
</reference>
<dbReference type="EMBL" id="BMIL01000001">
    <property type="protein sequence ID" value="GGC52223.1"/>
    <property type="molecule type" value="Genomic_DNA"/>
</dbReference>
<dbReference type="Pfam" id="PF13568">
    <property type="entry name" value="OMP_b-brl_2"/>
    <property type="match status" value="1"/>
</dbReference>
<reference evidence="3" key="1">
    <citation type="journal article" date="2014" name="Int. J. Syst. Evol. Microbiol.">
        <title>Complete genome sequence of Corynebacterium casei LMG S-19264T (=DSM 44701T), isolated from a smear-ripened cheese.</title>
        <authorList>
            <consortium name="US DOE Joint Genome Institute (JGI-PGF)"/>
            <person name="Walter F."/>
            <person name="Albersmeier A."/>
            <person name="Kalinowski J."/>
            <person name="Ruckert C."/>
        </authorList>
    </citation>
    <scope>NUCLEOTIDE SEQUENCE</scope>
    <source>
        <strain evidence="3">CGMCC 1.15343</strain>
    </source>
</reference>
<name>A0A916X7N1_9SPHI</name>
<accession>A0A916X7N1</accession>